<dbReference type="InParanoid" id="A0A2J7RB28"/>
<evidence type="ECO:0000313" key="4">
    <source>
        <dbReference type="Proteomes" id="UP000235965"/>
    </source>
</evidence>
<feature type="signal peptide" evidence="2">
    <location>
        <begin position="1"/>
        <end position="22"/>
    </location>
</feature>
<keyword evidence="4" id="KW-1185">Reference proteome</keyword>
<evidence type="ECO:0000256" key="2">
    <source>
        <dbReference type="SAM" id="SignalP"/>
    </source>
</evidence>
<dbReference type="FunCoup" id="A0A2J7RB28">
    <property type="interactions" value="1292"/>
</dbReference>
<organism evidence="3 4">
    <name type="scientific">Cryptotermes secundus</name>
    <dbReference type="NCBI Taxonomy" id="105785"/>
    <lineage>
        <taxon>Eukaryota</taxon>
        <taxon>Metazoa</taxon>
        <taxon>Ecdysozoa</taxon>
        <taxon>Arthropoda</taxon>
        <taxon>Hexapoda</taxon>
        <taxon>Insecta</taxon>
        <taxon>Pterygota</taxon>
        <taxon>Neoptera</taxon>
        <taxon>Polyneoptera</taxon>
        <taxon>Dictyoptera</taxon>
        <taxon>Blattodea</taxon>
        <taxon>Blattoidea</taxon>
        <taxon>Termitoidae</taxon>
        <taxon>Kalotermitidae</taxon>
        <taxon>Cryptotermitinae</taxon>
        <taxon>Cryptotermes</taxon>
    </lineage>
</organism>
<proteinExistence type="predicted"/>
<evidence type="ECO:0000256" key="1">
    <source>
        <dbReference type="SAM" id="MobiDB-lite"/>
    </source>
</evidence>
<evidence type="ECO:0008006" key="5">
    <source>
        <dbReference type="Google" id="ProtNLM"/>
    </source>
</evidence>
<dbReference type="InterPro" id="IPR019324">
    <property type="entry name" value="MPP6"/>
</dbReference>
<dbReference type="Pfam" id="PF10175">
    <property type="entry name" value="MPP6"/>
    <property type="match status" value="1"/>
</dbReference>
<reference evidence="3 4" key="1">
    <citation type="submission" date="2017-12" db="EMBL/GenBank/DDBJ databases">
        <title>Hemimetabolous genomes reveal molecular basis of termite eusociality.</title>
        <authorList>
            <person name="Harrison M.C."/>
            <person name="Jongepier E."/>
            <person name="Robertson H.M."/>
            <person name="Arning N."/>
            <person name="Bitard-Feildel T."/>
            <person name="Chao H."/>
            <person name="Childers C.P."/>
            <person name="Dinh H."/>
            <person name="Doddapaneni H."/>
            <person name="Dugan S."/>
            <person name="Gowin J."/>
            <person name="Greiner C."/>
            <person name="Han Y."/>
            <person name="Hu H."/>
            <person name="Hughes D.S.T."/>
            <person name="Huylmans A.-K."/>
            <person name="Kemena C."/>
            <person name="Kremer L.P.M."/>
            <person name="Lee S.L."/>
            <person name="Lopez-Ezquerra A."/>
            <person name="Mallet L."/>
            <person name="Monroy-Kuhn J.M."/>
            <person name="Moser A."/>
            <person name="Murali S.C."/>
            <person name="Muzny D.M."/>
            <person name="Otani S."/>
            <person name="Piulachs M.-D."/>
            <person name="Poelchau M."/>
            <person name="Qu J."/>
            <person name="Schaub F."/>
            <person name="Wada-Katsumata A."/>
            <person name="Worley K.C."/>
            <person name="Xie Q."/>
            <person name="Ylla G."/>
            <person name="Poulsen M."/>
            <person name="Gibbs R.A."/>
            <person name="Schal C."/>
            <person name="Richards S."/>
            <person name="Belles X."/>
            <person name="Korb J."/>
            <person name="Bornberg-Bauer E."/>
        </authorList>
    </citation>
    <scope>NUCLEOTIDE SEQUENCE [LARGE SCALE GENOMIC DNA]</scope>
    <source>
        <tissue evidence="3">Whole body</tissue>
    </source>
</reference>
<feature type="chain" id="PRO_5014395333" description="M-phase phosphoprotein 6" evidence="2">
    <location>
        <begin position="23"/>
        <end position="163"/>
    </location>
</feature>
<evidence type="ECO:0000313" key="3">
    <source>
        <dbReference type="EMBL" id="PNF38034.1"/>
    </source>
</evidence>
<dbReference type="PANTHER" id="PTHR13582:SF0">
    <property type="entry name" value="M-PHASE PHOSPHOPROTEIN 6"/>
    <property type="match status" value="1"/>
</dbReference>
<comment type="caution">
    <text evidence="3">The sequence shown here is derived from an EMBL/GenBank/DDBJ whole genome shotgun (WGS) entry which is preliminary data.</text>
</comment>
<name>A0A2J7RB28_9NEOP</name>
<dbReference type="PANTHER" id="PTHR13582">
    <property type="entry name" value="M-PHASE PHOSPHOPROTEIN 6"/>
    <property type="match status" value="1"/>
</dbReference>
<gene>
    <name evidence="3" type="ORF">B7P43_G02373</name>
</gene>
<dbReference type="EMBL" id="NEVH01006564">
    <property type="protein sequence ID" value="PNF38034.1"/>
    <property type="molecule type" value="Genomic_DNA"/>
</dbReference>
<dbReference type="Proteomes" id="UP000235965">
    <property type="component" value="Unassembled WGS sequence"/>
</dbReference>
<feature type="compositionally biased region" description="Basic and acidic residues" evidence="1">
    <location>
        <begin position="150"/>
        <end position="163"/>
    </location>
</feature>
<dbReference type="GO" id="GO:0000460">
    <property type="term" value="P:maturation of 5.8S rRNA"/>
    <property type="evidence" value="ECO:0007669"/>
    <property type="project" value="TreeGrafter"/>
</dbReference>
<sequence>MMFLLLRTWYLILQYKFVPVKYEWAMGWSMFMKRSKEKAQRKQDAEESQAMFSDVITEDMKRGECKYVIEPSFVQCENLIVGRLSFLGMNPEIERILELEQKANYVKKENEKDISDFEMANRYDTLVGTVSRKFSTKRDHRNLQEYDPPQSKKEMKFLKPSCD</sequence>
<dbReference type="OrthoDB" id="20403at2759"/>
<keyword evidence="2" id="KW-0732">Signal</keyword>
<dbReference type="AlphaFoldDB" id="A0A2J7RB28"/>
<feature type="region of interest" description="Disordered" evidence="1">
    <location>
        <begin position="137"/>
        <end position="163"/>
    </location>
</feature>
<accession>A0A2J7RB28</accession>
<dbReference type="STRING" id="105785.A0A2J7RB28"/>
<protein>
    <recommendedName>
        <fullName evidence="5">M-phase phosphoprotein 6</fullName>
    </recommendedName>
</protein>